<evidence type="ECO:0000256" key="1">
    <source>
        <dbReference type="SAM" id="MobiDB-lite"/>
    </source>
</evidence>
<proteinExistence type="predicted"/>
<keyword evidence="3" id="KW-1185">Reference proteome</keyword>
<accession>A0A3P8BKF2</accession>
<feature type="region of interest" description="Disordered" evidence="1">
    <location>
        <begin position="121"/>
        <end position="142"/>
    </location>
</feature>
<evidence type="ECO:0000313" key="2">
    <source>
        <dbReference type="EMBL" id="VDO72472.1"/>
    </source>
</evidence>
<reference evidence="2 3" key="1">
    <citation type="submission" date="2018-11" db="EMBL/GenBank/DDBJ databases">
        <authorList>
            <consortium name="Pathogen Informatics"/>
        </authorList>
    </citation>
    <scope>NUCLEOTIDE SEQUENCE [LARGE SCALE GENOMIC DNA]</scope>
</reference>
<dbReference type="EMBL" id="UZAH01025902">
    <property type="protein sequence ID" value="VDO72472.1"/>
    <property type="molecule type" value="Genomic_DNA"/>
</dbReference>
<evidence type="ECO:0000313" key="4">
    <source>
        <dbReference type="WBParaSite" id="HPBE_0000748601-mRNA-1"/>
    </source>
</evidence>
<reference evidence="4" key="2">
    <citation type="submission" date="2019-09" db="UniProtKB">
        <authorList>
            <consortium name="WormBaseParasite"/>
        </authorList>
    </citation>
    <scope>IDENTIFICATION</scope>
</reference>
<sequence length="142" mass="16637">MFKPGQLVDACLYQEKENWADGLVVKRFGRILYKIEVEDELRTRPANLLRIRLYDYNHKAKDMDMLFETFGLEHPQSLSQPANIQYSTAPVLFEIQPPLVDQNSVPPPHLPVQEAEQLRRSGRTRIPMGRFDMDPRYRSYST</sequence>
<gene>
    <name evidence="2" type="ORF">HPBE_LOCUS7487</name>
</gene>
<feature type="compositionally biased region" description="Basic and acidic residues" evidence="1">
    <location>
        <begin position="131"/>
        <end position="142"/>
    </location>
</feature>
<evidence type="ECO:0000313" key="3">
    <source>
        <dbReference type="Proteomes" id="UP000050761"/>
    </source>
</evidence>
<name>A0A183FK54_HELPZ</name>
<accession>A0A183FK54</accession>
<organism evidence="3 4">
    <name type="scientific">Heligmosomoides polygyrus</name>
    <name type="common">Parasitic roundworm</name>
    <dbReference type="NCBI Taxonomy" id="6339"/>
    <lineage>
        <taxon>Eukaryota</taxon>
        <taxon>Metazoa</taxon>
        <taxon>Ecdysozoa</taxon>
        <taxon>Nematoda</taxon>
        <taxon>Chromadorea</taxon>
        <taxon>Rhabditida</taxon>
        <taxon>Rhabditina</taxon>
        <taxon>Rhabditomorpha</taxon>
        <taxon>Strongyloidea</taxon>
        <taxon>Heligmosomidae</taxon>
        <taxon>Heligmosomoides</taxon>
    </lineage>
</organism>
<dbReference type="Proteomes" id="UP000050761">
    <property type="component" value="Unassembled WGS sequence"/>
</dbReference>
<protein>
    <submittedName>
        <fullName evidence="4">Tudor domain-containing protein</fullName>
    </submittedName>
</protein>
<dbReference type="WBParaSite" id="HPBE_0000748601-mRNA-1">
    <property type="protein sequence ID" value="HPBE_0000748601-mRNA-1"/>
    <property type="gene ID" value="HPBE_0000748601"/>
</dbReference>
<dbReference type="AlphaFoldDB" id="A0A183FK54"/>